<dbReference type="InterPro" id="IPR036640">
    <property type="entry name" value="ABC1_TM_sf"/>
</dbReference>
<dbReference type="InterPro" id="IPR052536">
    <property type="entry name" value="ABC-4_Integral_Memb_Prot"/>
</dbReference>
<feature type="transmembrane region" description="Helical" evidence="6">
    <location>
        <begin position="103"/>
        <end position="129"/>
    </location>
</feature>
<dbReference type="PANTHER" id="PTHR46795">
    <property type="entry name" value="ABC TRANSPORTER PERMEASE-RELATED-RELATED"/>
    <property type="match status" value="1"/>
</dbReference>
<sequence>MRAGFYPHLAMTGIRKNKNFYIPYILTCAGMVMMNYIVNFLATTPTIDNMIGGDTVKGMLGFGRYVIALFAVIFLFYTNSFLMRRRKKEFGLYNILGMGKKNIGCLLFCETVIIAVISLTGGLAGGMLFSKLSELGLVKLLGYDAAYDIFISLQAIGRTAVLFCVIFVLLLFNALRQIHMADPVTLFYSDNVGEKPPKANWILGLGGLVLLGGAYYMAVTIKQPLSALLMCFVAVAMVIVATYLLFICGSVLFCRILQKNKGYYYKANHFISVSSMVYRMKRNGAGLASICILATMVLVMITGSACLYFGAEDSLHSRYPYDININTSWHDLTAMTDENRQLLLEEAERLVAESGVKTSDSTDYNMAQISGLIEEGGVLQPDVNEATGIPTSIYERLRQVYFVSVDDYNKITGENVNLGPDQAMVYTVRCDYDYDVFTPYEGKTYEIVSRLEDFQWNGQMAMDAIPSVVFIVSDISDSIEPYADMESNGMALVYLDWYYGINIDSTPQQEESLSKEIDQVFSQFPASGTAGVSSASCESLEVNRSGFYGTFGGLFFLGIILSIVFIFATTLIIYYKQISYPLSQIAQAMTSLQSTAAASERVFEFIDEREMSDQKQAT</sequence>
<dbReference type="SUPFAM" id="SSF90123">
    <property type="entry name" value="ABC transporter transmembrane region"/>
    <property type="match status" value="1"/>
</dbReference>
<feature type="transmembrane region" description="Helical" evidence="6">
    <location>
        <begin position="227"/>
        <end position="254"/>
    </location>
</feature>
<keyword evidence="4 6" id="KW-1133">Transmembrane helix</keyword>
<dbReference type="EMBL" id="DVMO01000077">
    <property type="protein sequence ID" value="HIU27750.1"/>
    <property type="molecule type" value="Genomic_DNA"/>
</dbReference>
<comment type="subcellular location">
    <subcellularLocation>
        <location evidence="1">Cell membrane</location>
        <topology evidence="1">Multi-pass membrane protein</topology>
    </subcellularLocation>
</comment>
<feature type="transmembrane region" description="Helical" evidence="6">
    <location>
        <begin position="149"/>
        <end position="172"/>
    </location>
</feature>
<reference evidence="8" key="1">
    <citation type="submission" date="2020-10" db="EMBL/GenBank/DDBJ databases">
        <authorList>
            <person name="Gilroy R."/>
        </authorList>
    </citation>
    <scope>NUCLEOTIDE SEQUENCE</scope>
    <source>
        <strain evidence="8">11300</strain>
    </source>
</reference>
<feature type="transmembrane region" description="Helical" evidence="6">
    <location>
        <begin position="62"/>
        <end position="82"/>
    </location>
</feature>
<protein>
    <submittedName>
        <fullName evidence="8">FtsX-like permease family protein</fullName>
    </submittedName>
</protein>
<dbReference type="GO" id="GO:0005524">
    <property type="term" value="F:ATP binding"/>
    <property type="evidence" value="ECO:0007669"/>
    <property type="project" value="InterPro"/>
</dbReference>
<proteinExistence type="predicted"/>
<evidence type="ECO:0000256" key="4">
    <source>
        <dbReference type="ARBA" id="ARBA00022989"/>
    </source>
</evidence>
<name>A0A9D1I6D3_9FIRM</name>
<dbReference type="Proteomes" id="UP000824091">
    <property type="component" value="Unassembled WGS sequence"/>
</dbReference>
<dbReference type="GO" id="GO:0005886">
    <property type="term" value="C:plasma membrane"/>
    <property type="evidence" value="ECO:0007669"/>
    <property type="project" value="UniProtKB-SubCell"/>
</dbReference>
<evidence type="ECO:0000256" key="3">
    <source>
        <dbReference type="ARBA" id="ARBA00022692"/>
    </source>
</evidence>
<feature type="transmembrane region" description="Helical" evidence="6">
    <location>
        <begin position="285"/>
        <end position="311"/>
    </location>
</feature>
<evidence type="ECO:0000259" key="7">
    <source>
        <dbReference type="Pfam" id="PF02687"/>
    </source>
</evidence>
<keyword evidence="5 6" id="KW-0472">Membrane</keyword>
<keyword evidence="2" id="KW-1003">Cell membrane</keyword>
<dbReference type="InterPro" id="IPR003838">
    <property type="entry name" value="ABC3_permease_C"/>
</dbReference>
<evidence type="ECO:0000313" key="8">
    <source>
        <dbReference type="EMBL" id="HIU27750.1"/>
    </source>
</evidence>
<accession>A0A9D1I6D3</accession>
<evidence type="ECO:0000256" key="1">
    <source>
        <dbReference type="ARBA" id="ARBA00004651"/>
    </source>
</evidence>
<evidence type="ECO:0000256" key="2">
    <source>
        <dbReference type="ARBA" id="ARBA00022475"/>
    </source>
</evidence>
<reference evidence="8" key="2">
    <citation type="journal article" date="2021" name="PeerJ">
        <title>Extensive microbial diversity within the chicken gut microbiome revealed by metagenomics and culture.</title>
        <authorList>
            <person name="Gilroy R."/>
            <person name="Ravi A."/>
            <person name="Getino M."/>
            <person name="Pursley I."/>
            <person name="Horton D.L."/>
            <person name="Alikhan N.F."/>
            <person name="Baker D."/>
            <person name="Gharbi K."/>
            <person name="Hall N."/>
            <person name="Watson M."/>
            <person name="Adriaenssens E.M."/>
            <person name="Foster-Nyarko E."/>
            <person name="Jarju S."/>
            <person name="Secka A."/>
            <person name="Antonio M."/>
            <person name="Oren A."/>
            <person name="Chaudhuri R.R."/>
            <person name="La Ragione R."/>
            <person name="Hildebrand F."/>
            <person name="Pallen M.J."/>
        </authorList>
    </citation>
    <scope>NUCLEOTIDE SEQUENCE</scope>
    <source>
        <strain evidence="8">11300</strain>
    </source>
</reference>
<evidence type="ECO:0000313" key="9">
    <source>
        <dbReference type="Proteomes" id="UP000824091"/>
    </source>
</evidence>
<dbReference type="GO" id="GO:0055085">
    <property type="term" value="P:transmembrane transport"/>
    <property type="evidence" value="ECO:0007669"/>
    <property type="project" value="InterPro"/>
</dbReference>
<comment type="caution">
    <text evidence="8">The sequence shown here is derived from an EMBL/GenBank/DDBJ whole genome shotgun (WGS) entry which is preliminary data.</text>
</comment>
<dbReference type="PANTHER" id="PTHR46795:SF3">
    <property type="entry name" value="ABC TRANSPORTER PERMEASE"/>
    <property type="match status" value="1"/>
</dbReference>
<evidence type="ECO:0000256" key="5">
    <source>
        <dbReference type="ARBA" id="ARBA00023136"/>
    </source>
</evidence>
<feature type="domain" description="ABC3 transporter permease C-terminal" evidence="7">
    <location>
        <begin position="66"/>
        <end position="176"/>
    </location>
</feature>
<dbReference type="Gene3D" id="1.20.1560.10">
    <property type="entry name" value="ABC transporter type 1, transmembrane domain"/>
    <property type="match status" value="1"/>
</dbReference>
<gene>
    <name evidence="8" type="ORF">IAD16_05175</name>
</gene>
<organism evidence="8 9">
    <name type="scientific">Candidatus Fimisoma avicola</name>
    <dbReference type="NCBI Taxonomy" id="2840826"/>
    <lineage>
        <taxon>Bacteria</taxon>
        <taxon>Bacillati</taxon>
        <taxon>Bacillota</taxon>
        <taxon>Clostridia</taxon>
        <taxon>Eubacteriales</taxon>
        <taxon>Candidatus Fimisoma</taxon>
    </lineage>
</organism>
<feature type="transmembrane region" description="Helical" evidence="6">
    <location>
        <begin position="201"/>
        <end position="221"/>
    </location>
</feature>
<feature type="non-terminal residue" evidence="8">
    <location>
        <position position="618"/>
    </location>
</feature>
<dbReference type="Pfam" id="PF02687">
    <property type="entry name" value="FtsX"/>
    <property type="match status" value="1"/>
</dbReference>
<keyword evidence="3 6" id="KW-0812">Transmembrane</keyword>
<dbReference type="AlphaFoldDB" id="A0A9D1I6D3"/>
<feature type="transmembrane region" description="Helical" evidence="6">
    <location>
        <begin position="21"/>
        <end position="42"/>
    </location>
</feature>
<feature type="transmembrane region" description="Helical" evidence="6">
    <location>
        <begin position="547"/>
        <end position="575"/>
    </location>
</feature>
<evidence type="ECO:0000256" key="6">
    <source>
        <dbReference type="SAM" id="Phobius"/>
    </source>
</evidence>